<reference evidence="3 4" key="1">
    <citation type="submission" date="2020-02" db="EMBL/GenBank/DDBJ databases">
        <title>Draft genome sequence of two Spirosoma agri KCTC 52727 and Spirosoma terrae KCTC 52035.</title>
        <authorList>
            <person name="Rojas J."/>
            <person name="Ambika Manirajan B."/>
            <person name="Ratering S."/>
            <person name="Suarez C."/>
            <person name="Schnell S."/>
        </authorList>
    </citation>
    <scope>NUCLEOTIDE SEQUENCE [LARGE SCALE GENOMIC DNA]</scope>
    <source>
        <strain evidence="3 4">KCTC 52727</strain>
    </source>
</reference>
<dbReference type="PANTHER" id="PTHR34047">
    <property type="entry name" value="NUCLEAR INTRON MATURASE 1, MITOCHONDRIAL-RELATED"/>
    <property type="match status" value="1"/>
</dbReference>
<evidence type="ECO:0000259" key="2">
    <source>
        <dbReference type="PROSITE" id="PS50878"/>
    </source>
</evidence>
<keyword evidence="4" id="KW-1185">Reference proteome</keyword>
<keyword evidence="3" id="KW-0808">Transferase</keyword>
<dbReference type="InterPro" id="IPR025960">
    <property type="entry name" value="RVT_N"/>
</dbReference>
<comment type="similarity">
    <text evidence="1">Belongs to the bacterial reverse transcriptase family.</text>
</comment>
<evidence type="ECO:0000256" key="1">
    <source>
        <dbReference type="ARBA" id="ARBA00034120"/>
    </source>
</evidence>
<dbReference type="InterPro" id="IPR013597">
    <property type="entry name" value="Mat_intron_G2"/>
</dbReference>
<dbReference type="SUPFAM" id="SSF56672">
    <property type="entry name" value="DNA/RNA polymerases"/>
    <property type="match status" value="1"/>
</dbReference>
<dbReference type="Pfam" id="PF08388">
    <property type="entry name" value="GIIM"/>
    <property type="match status" value="1"/>
</dbReference>
<proteinExistence type="inferred from homology"/>
<dbReference type="EC" id="2.7.7.49" evidence="3"/>
<dbReference type="InterPro" id="IPR030931">
    <property type="entry name" value="Group_II_RT_mat"/>
</dbReference>
<dbReference type="AlphaFoldDB" id="A0A6M0ISA5"/>
<dbReference type="GO" id="GO:0003964">
    <property type="term" value="F:RNA-directed DNA polymerase activity"/>
    <property type="evidence" value="ECO:0007669"/>
    <property type="project" value="UniProtKB-KW"/>
</dbReference>
<dbReference type="Pfam" id="PF00078">
    <property type="entry name" value="RVT_1"/>
    <property type="match status" value="1"/>
</dbReference>
<evidence type="ECO:0000313" key="3">
    <source>
        <dbReference type="EMBL" id="NEU70877.1"/>
    </source>
</evidence>
<dbReference type="CDD" id="cd00085">
    <property type="entry name" value="HNHc"/>
    <property type="match status" value="1"/>
</dbReference>
<dbReference type="Proteomes" id="UP000477386">
    <property type="component" value="Unassembled WGS sequence"/>
</dbReference>
<dbReference type="NCBIfam" id="TIGR04416">
    <property type="entry name" value="group_II_RT_mat"/>
    <property type="match status" value="1"/>
</dbReference>
<comment type="caution">
    <text evidence="3">The sequence shown here is derived from an EMBL/GenBank/DDBJ whole genome shotgun (WGS) entry which is preliminary data.</text>
</comment>
<dbReference type="GO" id="GO:0004519">
    <property type="term" value="F:endonuclease activity"/>
    <property type="evidence" value="ECO:0007669"/>
    <property type="project" value="InterPro"/>
</dbReference>
<dbReference type="Gene3D" id="1.10.30.50">
    <property type="match status" value="1"/>
</dbReference>
<protein>
    <submittedName>
        <fullName evidence="3">Group II intron reverse transcriptase/maturase</fullName>
        <ecNumber evidence="3">2.7.7.49</ecNumber>
    </submittedName>
</protein>
<dbReference type="GO" id="GO:0008270">
    <property type="term" value="F:zinc ion binding"/>
    <property type="evidence" value="ECO:0007669"/>
    <property type="project" value="InterPro"/>
</dbReference>
<keyword evidence="3" id="KW-0695">RNA-directed DNA polymerase</keyword>
<dbReference type="PANTHER" id="PTHR34047:SF10">
    <property type="entry name" value="GROUP II INTRON-ASSOCIATED OPEN READING FRAME"/>
    <property type="match status" value="1"/>
</dbReference>
<dbReference type="InterPro" id="IPR000477">
    <property type="entry name" value="RT_dom"/>
</dbReference>
<dbReference type="InterPro" id="IPR002711">
    <property type="entry name" value="HNH"/>
</dbReference>
<dbReference type="InterPro" id="IPR003615">
    <property type="entry name" value="HNH_nuc"/>
</dbReference>
<feature type="domain" description="Reverse transcriptase" evidence="2">
    <location>
        <begin position="95"/>
        <end position="341"/>
    </location>
</feature>
<dbReference type="InterPro" id="IPR043502">
    <property type="entry name" value="DNA/RNA_pol_sf"/>
</dbReference>
<dbReference type="PROSITE" id="PS50878">
    <property type="entry name" value="RT_POL"/>
    <property type="match status" value="1"/>
</dbReference>
<dbReference type="InterPro" id="IPR051083">
    <property type="entry name" value="GrpII_Intron_Splice-Mob/Def"/>
</dbReference>
<dbReference type="CDD" id="cd01651">
    <property type="entry name" value="RT_G2_intron"/>
    <property type="match status" value="1"/>
</dbReference>
<dbReference type="SMART" id="SM00507">
    <property type="entry name" value="HNHc"/>
    <property type="match status" value="1"/>
</dbReference>
<dbReference type="GO" id="GO:0003676">
    <property type="term" value="F:nucleic acid binding"/>
    <property type="evidence" value="ECO:0007669"/>
    <property type="project" value="InterPro"/>
</dbReference>
<keyword evidence="3" id="KW-0548">Nucleotidyltransferase</keyword>
<gene>
    <name evidence="3" type="primary">ltrA</name>
    <name evidence="3" type="ORF">GK091_28695</name>
</gene>
<dbReference type="Pfam" id="PF13655">
    <property type="entry name" value="RVT_N"/>
    <property type="match status" value="1"/>
</dbReference>
<sequence>MAKARSQNPMMDWKAIPWRKLERNVFKLQTRIFKASHRDDRRTVRQPPGGPVQKTLMRSWSAQCLAVRRVTQDNQGKHTAGVDGVKSLPPKQRLDLVNQLTPVHKPKPTRRVWISKPGSTEKRPLGIPTLHDRAQQALVKQVLEPEWEAKFEPNSYGFRPGRSAHDAIAAIFSSICHKPKYVLDADIAKCFDCIDHQALSTKLATFPSLRRQISGWLKAGVMDGDTLYPTLEGTPQGGVISPLLANIALHGMEQWLKQEVRPKRRIGNDKRGTGNPVHFIRYADDFVLVHEDLETVQLCRERIATWLMSMGLALKPSKTRVTHTLQAYEGSIGFDFLGFTIRQFSKQTDQGTGKLRFTTLIKPAQESAKRHYKRIDQLIDRHKSNSQVALINELNPVIRGWSTYYSRVVSKEHFTKLDHLIVRKLKTWAKRRHPTKSTHWIYAKYWQMEKGKKWLFRIRLKGSVIRLLHHSETPIIRHIKVQRNRSPYDGDWIYWSTRLGRSPQVSNRFSLLLKMQKGKCRHCNLFFRDEDVLEVDHIVPRLQGGKDVITNLQLLHRHCHDRKTAADRPELSGKV</sequence>
<accession>A0A6M0ISA5</accession>
<dbReference type="EMBL" id="JAAGNZ010000011">
    <property type="protein sequence ID" value="NEU70877.1"/>
    <property type="molecule type" value="Genomic_DNA"/>
</dbReference>
<dbReference type="Pfam" id="PF01844">
    <property type="entry name" value="HNH"/>
    <property type="match status" value="1"/>
</dbReference>
<evidence type="ECO:0000313" key="4">
    <source>
        <dbReference type="Proteomes" id="UP000477386"/>
    </source>
</evidence>
<organism evidence="3 4">
    <name type="scientific">Spirosoma agri</name>
    <dbReference type="NCBI Taxonomy" id="1987381"/>
    <lineage>
        <taxon>Bacteria</taxon>
        <taxon>Pseudomonadati</taxon>
        <taxon>Bacteroidota</taxon>
        <taxon>Cytophagia</taxon>
        <taxon>Cytophagales</taxon>
        <taxon>Cytophagaceae</taxon>
        <taxon>Spirosoma</taxon>
    </lineage>
</organism>
<name>A0A6M0ISA5_9BACT</name>